<sequence>MSMTKQKPQTMLIDPIMLNASISSLGGKVLIRKVIQIAIASILYERTDIDRNNFATSERNGVPYRVLKNKSKDPVAVELRCWLRGILDAFDKNYLKEVYLLFCDVNDETDVKESYKFIFKYFDNNAVEPEVTVSKKEIMESTDFLLRSINDLESFTKLKQSEVTPNIALTYYSDVTPMDYEPPHFKEKDEKVIAIMTNVIKDDSTYFYFGALKTKSCRLKCRGKGKLLTIPDPTNSEYTSVADTTRISSALNLDSENENLENGNKEKENLNESATVLSNDQCIVLSDASSELYKLQCSCGISLNFDNIEVVECPECGHLQHVPCLGYLYSSSIPIANECCSCRDNSFPSPEEIFKRERDSIYRLAVAYAYFNNTFPHKVLNELSQENKDLVLEKLLQIECIKKNDFGYDFNLKTLEEKAIDKLFPIKIKTVQPDSNNFQDDDIDSMSLVVPSKKLKLK</sequence>
<evidence type="ECO:0000256" key="4">
    <source>
        <dbReference type="ARBA" id="ARBA00023242"/>
    </source>
</evidence>
<keyword evidence="5" id="KW-0469">Meiosis</keyword>
<dbReference type="Gene3D" id="3.30.900.10">
    <property type="entry name" value="HORMA domain"/>
    <property type="match status" value="1"/>
</dbReference>
<evidence type="ECO:0000256" key="5">
    <source>
        <dbReference type="ARBA" id="ARBA00023254"/>
    </source>
</evidence>
<dbReference type="AlphaFoldDB" id="A0AAN7SLQ8"/>
<dbReference type="InterPro" id="IPR003511">
    <property type="entry name" value="HORMA_dom"/>
</dbReference>
<keyword evidence="9" id="KW-1185">Reference proteome</keyword>
<dbReference type="SUPFAM" id="SSF56019">
    <property type="entry name" value="The spindle assembly checkpoint protein mad2"/>
    <property type="match status" value="1"/>
</dbReference>
<dbReference type="Pfam" id="PF02301">
    <property type="entry name" value="HORMA"/>
    <property type="match status" value="1"/>
</dbReference>
<dbReference type="InterPro" id="IPR051294">
    <property type="entry name" value="HORMA_MeioticProgression"/>
</dbReference>
<reference evidence="9" key="1">
    <citation type="submission" date="2023-01" db="EMBL/GenBank/DDBJ databases">
        <title>Key to firefly adult light organ development and bioluminescence: homeobox transcription factors regulate luciferase expression and transportation to peroxisome.</title>
        <authorList>
            <person name="Fu X."/>
        </authorList>
    </citation>
    <scope>NUCLEOTIDE SEQUENCE [LARGE SCALE GENOMIC DNA]</scope>
</reference>
<evidence type="ECO:0000256" key="1">
    <source>
        <dbReference type="ARBA" id="ARBA00004123"/>
    </source>
</evidence>
<evidence type="ECO:0000256" key="3">
    <source>
        <dbReference type="ARBA" id="ARBA00022454"/>
    </source>
</evidence>
<dbReference type="EMBL" id="JARPUR010000006">
    <property type="protein sequence ID" value="KAK4874393.1"/>
    <property type="molecule type" value="Genomic_DNA"/>
</dbReference>
<dbReference type="GO" id="GO:0005694">
    <property type="term" value="C:chromosome"/>
    <property type="evidence" value="ECO:0007669"/>
    <property type="project" value="UniProtKB-SubCell"/>
</dbReference>
<gene>
    <name evidence="8" type="ORF">RN001_013753</name>
</gene>
<dbReference type="Proteomes" id="UP001353858">
    <property type="component" value="Unassembled WGS sequence"/>
</dbReference>
<evidence type="ECO:0000256" key="2">
    <source>
        <dbReference type="ARBA" id="ARBA00004286"/>
    </source>
</evidence>
<evidence type="ECO:0000256" key="6">
    <source>
        <dbReference type="SAM" id="Coils"/>
    </source>
</evidence>
<comment type="caution">
    <text evidence="8">The sequence shown here is derived from an EMBL/GenBank/DDBJ whole genome shotgun (WGS) entry which is preliminary data.</text>
</comment>
<dbReference type="InterPro" id="IPR036570">
    <property type="entry name" value="HORMA_dom_sf"/>
</dbReference>
<name>A0AAN7SLQ8_9COLE</name>
<feature type="domain" description="HORMA" evidence="7">
    <location>
        <begin position="25"/>
        <end position="223"/>
    </location>
</feature>
<evidence type="ECO:0000313" key="9">
    <source>
        <dbReference type="Proteomes" id="UP001353858"/>
    </source>
</evidence>
<keyword evidence="6" id="KW-0175">Coiled coil</keyword>
<dbReference type="PROSITE" id="PS50815">
    <property type="entry name" value="HORMA"/>
    <property type="match status" value="1"/>
</dbReference>
<dbReference type="GO" id="GO:0005634">
    <property type="term" value="C:nucleus"/>
    <property type="evidence" value="ECO:0007669"/>
    <property type="project" value="UniProtKB-SubCell"/>
</dbReference>
<dbReference type="GO" id="GO:0051321">
    <property type="term" value="P:meiotic cell cycle"/>
    <property type="evidence" value="ECO:0007669"/>
    <property type="project" value="UniProtKB-KW"/>
</dbReference>
<keyword evidence="4" id="KW-0539">Nucleus</keyword>
<dbReference type="PANTHER" id="PTHR48225:SF7">
    <property type="entry name" value="MEIOSIS-SPECIFIC PROTEIN HOP1"/>
    <property type="match status" value="1"/>
</dbReference>
<evidence type="ECO:0000313" key="8">
    <source>
        <dbReference type="EMBL" id="KAK4874393.1"/>
    </source>
</evidence>
<organism evidence="8 9">
    <name type="scientific">Aquatica leii</name>
    <dbReference type="NCBI Taxonomy" id="1421715"/>
    <lineage>
        <taxon>Eukaryota</taxon>
        <taxon>Metazoa</taxon>
        <taxon>Ecdysozoa</taxon>
        <taxon>Arthropoda</taxon>
        <taxon>Hexapoda</taxon>
        <taxon>Insecta</taxon>
        <taxon>Pterygota</taxon>
        <taxon>Neoptera</taxon>
        <taxon>Endopterygota</taxon>
        <taxon>Coleoptera</taxon>
        <taxon>Polyphaga</taxon>
        <taxon>Elateriformia</taxon>
        <taxon>Elateroidea</taxon>
        <taxon>Lampyridae</taxon>
        <taxon>Luciolinae</taxon>
        <taxon>Aquatica</taxon>
    </lineage>
</organism>
<proteinExistence type="predicted"/>
<evidence type="ECO:0000259" key="7">
    <source>
        <dbReference type="PROSITE" id="PS50815"/>
    </source>
</evidence>
<comment type="subcellular location">
    <subcellularLocation>
        <location evidence="2">Chromosome</location>
    </subcellularLocation>
    <subcellularLocation>
        <location evidence="1">Nucleus</location>
    </subcellularLocation>
</comment>
<dbReference type="PANTHER" id="PTHR48225">
    <property type="entry name" value="HORMA DOMAIN-CONTAINING PROTEIN 1"/>
    <property type="match status" value="1"/>
</dbReference>
<keyword evidence="3" id="KW-0158">Chromosome</keyword>
<protein>
    <recommendedName>
        <fullName evidence="7">HORMA domain-containing protein</fullName>
    </recommendedName>
</protein>
<accession>A0AAN7SLQ8</accession>
<feature type="coiled-coil region" evidence="6">
    <location>
        <begin position="250"/>
        <end position="280"/>
    </location>
</feature>